<comment type="function">
    <text evidence="6">Catalyzes the reversible cleavage of pseudouridine 5'-phosphate (PsiMP) to ribose 5-phosphate and uracil. Functions biologically in the cleavage direction, as part of a pseudouridine degradation pathway.</text>
</comment>
<reference evidence="8 9" key="2">
    <citation type="submission" date="2019-05" db="EMBL/GenBank/DDBJ databases">
        <title>Glycomyces buryatensis sp. nov.</title>
        <authorList>
            <person name="Nikitina E."/>
        </authorList>
    </citation>
    <scope>NUCLEOTIDE SEQUENCE [LARGE SCALE GENOMIC DNA]</scope>
    <source>
        <strain evidence="8 9">18</strain>
    </source>
</reference>
<dbReference type="InterPro" id="IPR022830">
    <property type="entry name" value="Indigdn_synthA-like"/>
</dbReference>
<dbReference type="Proteomes" id="UP000308760">
    <property type="component" value="Unassembled WGS sequence"/>
</dbReference>
<dbReference type="GO" id="GO:0046872">
    <property type="term" value="F:metal ion binding"/>
    <property type="evidence" value="ECO:0007669"/>
    <property type="project" value="UniProtKB-KW"/>
</dbReference>
<comment type="caution">
    <text evidence="8">The sequence shown here is derived from an EMBL/GenBank/DDBJ whole genome shotgun (WGS) entry which is preliminary data.</text>
</comment>
<comment type="similarity">
    <text evidence="6">Belongs to the pseudouridine-5'-phosphate glycosidase family.</text>
</comment>
<dbReference type="EMBL" id="STGY01000028">
    <property type="protein sequence ID" value="THV42208.1"/>
    <property type="molecule type" value="Genomic_DNA"/>
</dbReference>
<evidence type="ECO:0000256" key="3">
    <source>
        <dbReference type="ARBA" id="ARBA00023211"/>
    </source>
</evidence>
<feature type="binding site" evidence="6">
    <location>
        <position position="122"/>
    </location>
    <ligand>
        <name>substrate</name>
    </ligand>
</feature>
<dbReference type="SUPFAM" id="SSF110581">
    <property type="entry name" value="Indigoidine synthase A-like"/>
    <property type="match status" value="1"/>
</dbReference>
<dbReference type="GO" id="GO:0046113">
    <property type="term" value="P:nucleobase catabolic process"/>
    <property type="evidence" value="ECO:0007669"/>
    <property type="project" value="UniProtKB-UniRule"/>
</dbReference>
<reference evidence="9" key="1">
    <citation type="submission" date="2019-04" db="EMBL/GenBank/DDBJ databases">
        <title>Nocardioides xinjiangensis sp. nov.</title>
        <authorList>
            <person name="Liu S."/>
        </authorList>
    </citation>
    <scope>NUCLEOTIDE SEQUENCE [LARGE SCALE GENOMIC DNA]</scope>
    <source>
        <strain evidence="9">18</strain>
    </source>
</reference>
<keyword evidence="1 6" id="KW-0479">Metal-binding</keyword>
<keyword evidence="4 6" id="KW-0456">Lyase</keyword>
<accession>A0A4S8QCW5</accession>
<feature type="binding site" evidence="6">
    <location>
        <position position="142"/>
    </location>
    <ligand>
        <name>substrate</name>
    </ligand>
</feature>
<evidence type="ECO:0000256" key="4">
    <source>
        <dbReference type="ARBA" id="ARBA00023239"/>
    </source>
</evidence>
<dbReference type="GO" id="GO:0004730">
    <property type="term" value="F:pseudouridylate synthase activity"/>
    <property type="evidence" value="ECO:0007669"/>
    <property type="project" value="UniProtKB-UniRule"/>
</dbReference>
<dbReference type="PANTHER" id="PTHR42909:SF1">
    <property type="entry name" value="CARBOHYDRATE KINASE PFKB DOMAIN-CONTAINING PROTEIN"/>
    <property type="match status" value="1"/>
</dbReference>
<dbReference type="HAMAP" id="MF_01876">
    <property type="entry name" value="PsiMP_glycosidase"/>
    <property type="match status" value="1"/>
</dbReference>
<evidence type="ECO:0000256" key="5">
    <source>
        <dbReference type="ARBA" id="ARBA00023295"/>
    </source>
</evidence>
<feature type="binding site" evidence="6">
    <location>
        <position position="174"/>
    </location>
    <ligand>
        <name>Mn(2+)</name>
        <dbReference type="ChEBI" id="CHEBI:29035"/>
    </ligand>
</feature>
<feature type="active site" description="Nucleophile" evidence="6">
    <location>
        <position position="195"/>
    </location>
</feature>
<name>A0A4S8QCW5_9ACTN</name>
<proteinExistence type="inferred from homology"/>
<sequence>MERHGRRPRDHGARAPADQDAELPRQPTGERVNQHGSGIPLDFSEEVSEALQAGNPVVGLESNVITHGLPYPNNLSAAKQVEEAVRSSGSVPATIGIDSGRIIIGMSDTDIERFASASGIPKVSSRDLPVILAQGGMGATTVASSLVCAELAGIPFFSSAGIGGVHRDAETTMDISSDLIQFTRSKVAVVCAGAKNILDLKLTMEYLETHCVPLISYQSDDFPAFYCASSGIRSPHRIDDEEVIARVVENHWATGSNSSVLITTPPREEDAVDRDEAEAAVAAALADAEKEGIRGNAITKYLMRAVDKLTGGRTGEANMAVLISTAEVGGRLAAAHAKHLRAAL</sequence>
<keyword evidence="2 6" id="KW-0378">Hydrolase</keyword>
<protein>
    <recommendedName>
        <fullName evidence="6">Pseudouridine-5'-phosphate glycosidase</fullName>
        <shortName evidence="6">PsiMP glycosidase</shortName>
        <ecNumber evidence="6">4.2.1.70</ecNumber>
    </recommendedName>
</protein>
<keyword evidence="3 6" id="KW-0464">Manganese</keyword>
<dbReference type="Pfam" id="PF04227">
    <property type="entry name" value="Indigoidine_A"/>
    <property type="match status" value="1"/>
</dbReference>
<dbReference type="GO" id="GO:0005737">
    <property type="term" value="C:cytoplasm"/>
    <property type="evidence" value="ECO:0007669"/>
    <property type="project" value="TreeGrafter"/>
</dbReference>
<gene>
    <name evidence="6" type="primary">psuG</name>
    <name evidence="8" type="ORF">FAB82_07300</name>
</gene>
<evidence type="ECO:0000313" key="9">
    <source>
        <dbReference type="Proteomes" id="UP000308760"/>
    </source>
</evidence>
<feature type="active site" description="Proton donor" evidence="6">
    <location>
        <position position="61"/>
    </location>
</feature>
<dbReference type="Gene3D" id="3.40.1790.10">
    <property type="entry name" value="Indigoidine synthase domain"/>
    <property type="match status" value="1"/>
</dbReference>
<evidence type="ECO:0000256" key="1">
    <source>
        <dbReference type="ARBA" id="ARBA00022723"/>
    </source>
</evidence>
<comment type="catalytic activity">
    <reaction evidence="6">
        <text>D-ribose 5-phosphate + uracil = psi-UMP + H2O</text>
        <dbReference type="Rhea" id="RHEA:18337"/>
        <dbReference type="ChEBI" id="CHEBI:15377"/>
        <dbReference type="ChEBI" id="CHEBI:17568"/>
        <dbReference type="ChEBI" id="CHEBI:58380"/>
        <dbReference type="ChEBI" id="CHEBI:78346"/>
        <dbReference type="EC" id="4.2.1.70"/>
    </reaction>
</comment>
<dbReference type="GO" id="GO:0016798">
    <property type="term" value="F:hydrolase activity, acting on glycosyl bonds"/>
    <property type="evidence" value="ECO:0007669"/>
    <property type="project" value="UniProtKB-KW"/>
</dbReference>
<feature type="binding site" evidence="6">
    <location>
        <begin position="176"/>
        <end position="178"/>
    </location>
    <ligand>
        <name>substrate</name>
    </ligand>
</feature>
<dbReference type="EC" id="4.2.1.70" evidence="6"/>
<evidence type="ECO:0000256" key="6">
    <source>
        <dbReference type="HAMAP-Rule" id="MF_01876"/>
    </source>
</evidence>
<organism evidence="8 9">
    <name type="scientific">Glycomyces buryatensis</name>
    <dbReference type="NCBI Taxonomy" id="2570927"/>
    <lineage>
        <taxon>Bacteria</taxon>
        <taxon>Bacillati</taxon>
        <taxon>Actinomycetota</taxon>
        <taxon>Actinomycetes</taxon>
        <taxon>Glycomycetales</taxon>
        <taxon>Glycomycetaceae</taxon>
        <taxon>Glycomyces</taxon>
    </lineage>
</organism>
<evidence type="ECO:0000256" key="2">
    <source>
        <dbReference type="ARBA" id="ARBA00022801"/>
    </source>
</evidence>
<keyword evidence="9" id="KW-1185">Reference proteome</keyword>
<dbReference type="AlphaFoldDB" id="A0A4S8QCW5"/>
<evidence type="ECO:0000256" key="7">
    <source>
        <dbReference type="SAM" id="MobiDB-lite"/>
    </source>
</evidence>
<dbReference type="InterPro" id="IPR007342">
    <property type="entry name" value="PsuG"/>
</dbReference>
<keyword evidence="5 6" id="KW-0326">Glycosidase</keyword>
<dbReference type="OrthoDB" id="9805870at2"/>
<dbReference type="PANTHER" id="PTHR42909">
    <property type="entry name" value="ZGC:136858"/>
    <property type="match status" value="1"/>
</dbReference>
<feature type="region of interest" description="Disordered" evidence="7">
    <location>
        <begin position="1"/>
        <end position="40"/>
    </location>
</feature>
<evidence type="ECO:0000313" key="8">
    <source>
        <dbReference type="EMBL" id="THV42208.1"/>
    </source>
</evidence>
<comment type="subunit">
    <text evidence="6">Homotrimer.</text>
</comment>
<comment type="cofactor">
    <cofactor evidence="6">
        <name>Mn(2+)</name>
        <dbReference type="ChEBI" id="CHEBI:29035"/>
    </cofactor>
    <text evidence="6">Binds 1 Mn(2+) ion per subunit.</text>
</comment>